<dbReference type="Pfam" id="PF11412">
    <property type="entry name" value="DsbD_N"/>
    <property type="match status" value="1"/>
</dbReference>
<dbReference type="AlphaFoldDB" id="A0A2K9NQA4"/>
<dbReference type="Pfam" id="PF02683">
    <property type="entry name" value="DsbD_TM"/>
    <property type="match status" value="1"/>
</dbReference>
<dbReference type="KEGG" id="bsto:C0V70_06090"/>
<reference evidence="7 8" key="1">
    <citation type="submission" date="2018-01" db="EMBL/GenBank/DDBJ databases">
        <title>Complete genome sequence of Bacteriovorax stolpii DSM12778.</title>
        <authorList>
            <person name="Tang B."/>
            <person name="Chang J."/>
        </authorList>
    </citation>
    <scope>NUCLEOTIDE SEQUENCE [LARGE SCALE GENOMIC DNA]</scope>
    <source>
        <strain evidence="7 8">DSM 12778</strain>
    </source>
</reference>
<evidence type="ECO:0000256" key="5">
    <source>
        <dbReference type="ARBA" id="ARBA00022989"/>
    </source>
</evidence>
<name>A0A2K9NQA4_BACTC</name>
<comment type="subcellular location">
    <subcellularLocation>
        <location evidence="1">Cell membrane</location>
        <topology evidence="1">Multi-pass membrane protein</topology>
    </subcellularLocation>
</comment>
<gene>
    <name evidence="7" type="ORF">C0V70_06090</name>
</gene>
<keyword evidence="5" id="KW-1133">Transmembrane helix</keyword>
<dbReference type="InterPro" id="IPR013766">
    <property type="entry name" value="Thioredoxin_domain"/>
</dbReference>
<evidence type="ECO:0000256" key="4">
    <source>
        <dbReference type="ARBA" id="ARBA00022748"/>
    </source>
</evidence>
<evidence type="ECO:0000256" key="3">
    <source>
        <dbReference type="ARBA" id="ARBA00022692"/>
    </source>
</evidence>
<evidence type="ECO:0000313" key="7">
    <source>
        <dbReference type="EMBL" id="AUN97687.1"/>
    </source>
</evidence>
<dbReference type="InterPro" id="IPR036249">
    <property type="entry name" value="Thioredoxin-like_sf"/>
</dbReference>
<dbReference type="PROSITE" id="PS51352">
    <property type="entry name" value="THIOREDOXIN_2"/>
    <property type="match status" value="1"/>
</dbReference>
<dbReference type="GO" id="GO:0015035">
    <property type="term" value="F:protein-disulfide reductase activity"/>
    <property type="evidence" value="ECO:0007669"/>
    <property type="project" value="TreeGrafter"/>
</dbReference>
<dbReference type="Proteomes" id="UP000235584">
    <property type="component" value="Chromosome"/>
</dbReference>
<evidence type="ECO:0000256" key="2">
    <source>
        <dbReference type="ARBA" id="ARBA00022475"/>
    </source>
</evidence>
<dbReference type="InterPro" id="IPR028250">
    <property type="entry name" value="DsbDN"/>
</dbReference>
<protein>
    <submittedName>
        <fullName evidence="7">Uncharacterized protein</fullName>
    </submittedName>
</protein>
<dbReference type="GO" id="GO:0005886">
    <property type="term" value="C:plasma membrane"/>
    <property type="evidence" value="ECO:0007669"/>
    <property type="project" value="UniProtKB-SubCell"/>
</dbReference>
<keyword evidence="8" id="KW-1185">Reference proteome</keyword>
<keyword evidence="6" id="KW-0472">Membrane</keyword>
<organism evidence="7 8">
    <name type="scientific">Bacteriovorax stolpii</name>
    <name type="common">Bdellovibrio stolpii</name>
    <dbReference type="NCBI Taxonomy" id="960"/>
    <lineage>
        <taxon>Bacteria</taxon>
        <taxon>Pseudomonadati</taxon>
        <taxon>Bdellovibrionota</taxon>
        <taxon>Bacteriovoracia</taxon>
        <taxon>Bacteriovoracales</taxon>
        <taxon>Bacteriovoracaceae</taxon>
        <taxon>Bacteriovorax</taxon>
    </lineage>
</organism>
<dbReference type="Pfam" id="PF13899">
    <property type="entry name" value="Thioredoxin_7"/>
    <property type="match status" value="1"/>
</dbReference>
<keyword evidence="4" id="KW-0201">Cytochrome c-type biogenesis</keyword>
<dbReference type="GO" id="GO:0017004">
    <property type="term" value="P:cytochrome complex assembly"/>
    <property type="evidence" value="ECO:0007669"/>
    <property type="project" value="UniProtKB-KW"/>
</dbReference>
<evidence type="ECO:0000313" key="8">
    <source>
        <dbReference type="Proteomes" id="UP000235584"/>
    </source>
</evidence>
<dbReference type="PANTHER" id="PTHR32234:SF3">
    <property type="entry name" value="SUPPRESSION OF COPPER SENSITIVITY PROTEIN"/>
    <property type="match status" value="1"/>
</dbReference>
<sequence>MKFRFFKIFYSCSLFLISFLVISYSNITIGNSDIPEKPVTLGIQAIRIENQDFLVLSFKNFPEWHTYWKNPGDAGLSIKNSFSFNQKEFALEELEWPVPKKFVQPGNLWGYGYEGEYSLFYKLTKEKLSQIANNEILLDSKWLSCKHICIPGQQKVKFKFNQLSGEIVILSSGLMPGVDHSILFERFSKLPKFVKDLEIGFNLSKGISPKSLLLSYESKSQSKINLNKDFNFVYIFPISPLDIRHEGIINSNGKILGTTEILWDGEYSSPPESLPANGIFKKPLTLKFLALDLRTNKYIVAEKTFKSFSLTPIAPIKPAQQPKLAPIETQSSSPSPNSSLTLYIVMAFLGGLILNVMPCVLPVITIKLFGLIKYKEQPHRLILKHNFFYTLGVLSTFLLLASIVLFLKSIGTQVGWGFQLQSPYFVSFMILGLFLFSLNLFGMFEFATIGGNKLGNFKPTEGFVGDYLSGVLATVLSTPCSAPFLGTALTFAFTSSSIQIYIIFLMIGLGLSFPFILTSVYPRLVFFLPKPGPWMIKVKKILGVTLLLTLFWLVDVYNALVSGSPHFIKLLFCLVFIFGGFLFQKRKDKWISYVSFGLAMVLLTYINVTPVAFNSKNDDNLVIAKNTKGLDWEVWSESRMEDYKNSGDLVFIDFTAKWCFTCKVNEKLVLETNAFKSLAKDYNLKLLIADWTKRDPVIERFLRKNGLVGVPAYFIQKKDGTLINLGETISIGSIEKNLK</sequence>
<dbReference type="RefSeq" id="WP_102242980.1">
    <property type="nucleotide sequence ID" value="NZ_CP025704.1"/>
</dbReference>
<evidence type="ECO:0000256" key="1">
    <source>
        <dbReference type="ARBA" id="ARBA00004651"/>
    </source>
</evidence>
<dbReference type="Gene3D" id="3.40.30.10">
    <property type="entry name" value="Glutaredoxin"/>
    <property type="match status" value="1"/>
</dbReference>
<evidence type="ECO:0000256" key="6">
    <source>
        <dbReference type="ARBA" id="ARBA00023136"/>
    </source>
</evidence>
<keyword evidence="3" id="KW-0812">Transmembrane</keyword>
<dbReference type="SUPFAM" id="SSF52833">
    <property type="entry name" value="Thioredoxin-like"/>
    <property type="match status" value="1"/>
</dbReference>
<keyword evidence="2" id="KW-1003">Cell membrane</keyword>
<dbReference type="GO" id="GO:0045454">
    <property type="term" value="P:cell redox homeostasis"/>
    <property type="evidence" value="ECO:0007669"/>
    <property type="project" value="TreeGrafter"/>
</dbReference>
<dbReference type="EMBL" id="CP025704">
    <property type="protein sequence ID" value="AUN97687.1"/>
    <property type="molecule type" value="Genomic_DNA"/>
</dbReference>
<accession>A0A2K9NQA4</accession>
<dbReference type="PANTHER" id="PTHR32234">
    <property type="entry name" value="THIOL:DISULFIDE INTERCHANGE PROTEIN DSBD"/>
    <property type="match status" value="1"/>
</dbReference>
<proteinExistence type="predicted"/>
<dbReference type="InterPro" id="IPR003834">
    <property type="entry name" value="Cyt_c_assmbl_TM_dom"/>
</dbReference>